<organism evidence="2 3">
    <name type="scientific">Glomus cerebriforme</name>
    <dbReference type="NCBI Taxonomy" id="658196"/>
    <lineage>
        <taxon>Eukaryota</taxon>
        <taxon>Fungi</taxon>
        <taxon>Fungi incertae sedis</taxon>
        <taxon>Mucoromycota</taxon>
        <taxon>Glomeromycotina</taxon>
        <taxon>Glomeromycetes</taxon>
        <taxon>Glomerales</taxon>
        <taxon>Glomeraceae</taxon>
        <taxon>Glomus</taxon>
    </lineage>
</organism>
<keyword evidence="1" id="KW-0472">Membrane</keyword>
<evidence type="ECO:0000256" key="1">
    <source>
        <dbReference type="SAM" id="Phobius"/>
    </source>
</evidence>
<reference evidence="2 3" key="1">
    <citation type="submission" date="2018-06" db="EMBL/GenBank/DDBJ databases">
        <title>Comparative genomics reveals the genomic features of Rhizophagus irregularis, R. cerebriforme, R. diaphanum and Gigaspora rosea, and their symbiotic lifestyle signature.</title>
        <authorList>
            <person name="Morin E."/>
            <person name="San Clemente H."/>
            <person name="Chen E.C.H."/>
            <person name="De La Providencia I."/>
            <person name="Hainaut M."/>
            <person name="Kuo A."/>
            <person name="Kohler A."/>
            <person name="Murat C."/>
            <person name="Tang N."/>
            <person name="Roy S."/>
            <person name="Loubradou J."/>
            <person name="Henrissat B."/>
            <person name="Grigoriev I.V."/>
            <person name="Corradi N."/>
            <person name="Roux C."/>
            <person name="Martin F.M."/>
        </authorList>
    </citation>
    <scope>NUCLEOTIDE SEQUENCE [LARGE SCALE GENOMIC DNA]</scope>
    <source>
        <strain evidence="2 3">DAOM 227022</strain>
    </source>
</reference>
<keyword evidence="1" id="KW-0812">Transmembrane</keyword>
<dbReference type="OrthoDB" id="2441928at2759"/>
<gene>
    <name evidence="2" type="ORF">C1645_813492</name>
</gene>
<evidence type="ECO:0000313" key="3">
    <source>
        <dbReference type="Proteomes" id="UP000265703"/>
    </source>
</evidence>
<dbReference type="EMBL" id="QKYT01000023">
    <property type="protein sequence ID" value="RIA97951.1"/>
    <property type="molecule type" value="Genomic_DNA"/>
</dbReference>
<dbReference type="AlphaFoldDB" id="A0A397TS99"/>
<sequence>DWDNCSNDCKLGDCKGVGFDFNCKAPPQPQTQNTNPKLCDDCLNNCCTNVKDCVAKNPTSDQCKVDWDNCSNDCKLGDCKGLGFNFNCKAPQQQEVPIPTPQTAVIPPPPTEVIPPPPTEVIPPPPTEVVPPPMGTGVSPPPKGTELPKIVPTTTCASPNDPICFPSDVIPVTTTFIKEGVETPIPVPNNVNLITTKTTVASYFAGYTTTDSLGSPTFIPPSTLYVVKNVVVTEPVMKTVISDSAAILYDLNSHSLWGFTLSLAIIIATLIFMIMS</sequence>
<feature type="non-terminal residue" evidence="2">
    <location>
        <position position="1"/>
    </location>
</feature>
<comment type="caution">
    <text evidence="2">The sequence shown here is derived from an EMBL/GenBank/DDBJ whole genome shotgun (WGS) entry which is preliminary data.</text>
</comment>
<keyword evidence="3" id="KW-1185">Reference proteome</keyword>
<keyword evidence="1" id="KW-1133">Transmembrane helix</keyword>
<accession>A0A397TS99</accession>
<name>A0A397TS99_9GLOM</name>
<feature type="transmembrane region" description="Helical" evidence="1">
    <location>
        <begin position="256"/>
        <end position="275"/>
    </location>
</feature>
<evidence type="ECO:0000313" key="2">
    <source>
        <dbReference type="EMBL" id="RIA97951.1"/>
    </source>
</evidence>
<protein>
    <submittedName>
        <fullName evidence="2">Uncharacterized protein</fullName>
    </submittedName>
</protein>
<proteinExistence type="predicted"/>
<dbReference type="Proteomes" id="UP000265703">
    <property type="component" value="Unassembled WGS sequence"/>
</dbReference>